<gene>
    <name evidence="3" type="ORF">MON41_02655</name>
</gene>
<evidence type="ECO:0000256" key="1">
    <source>
        <dbReference type="SAM" id="MobiDB-lite"/>
    </source>
</evidence>
<keyword evidence="4" id="KW-1185">Reference proteome</keyword>
<evidence type="ECO:0000313" key="3">
    <source>
        <dbReference type="EMBL" id="MCI0752665.1"/>
    </source>
</evidence>
<sequence>MARKTLTRLFDTREHALAAVRDLEAAGFSHDDVGIVASNGDNQHASTHQNTGESTSSGAGIGATLGTLVGGGAGLAAGLGALAIPGIGPVVAAGALVAALTGAGAGAAAGGLVGSLTGAGVSEAEAPVYAEGMRRGGSMVTVQTDDAREAEAMEILNRHNPVNITEREASLRSSGWKGYEEERIGSDPARPAATGAPGGVGDVTGAPGTLPSDRRI</sequence>
<dbReference type="Pfam" id="PF11181">
    <property type="entry name" value="YflT"/>
    <property type="match status" value="1"/>
</dbReference>
<organism evidence="3 4">
    <name type="scientific">Teichococcus vastitatis</name>
    <dbReference type="NCBI Taxonomy" id="2307076"/>
    <lineage>
        <taxon>Bacteria</taxon>
        <taxon>Pseudomonadati</taxon>
        <taxon>Pseudomonadota</taxon>
        <taxon>Alphaproteobacteria</taxon>
        <taxon>Acetobacterales</taxon>
        <taxon>Roseomonadaceae</taxon>
        <taxon>Roseomonas</taxon>
    </lineage>
</organism>
<evidence type="ECO:0000259" key="2">
    <source>
        <dbReference type="Pfam" id="PF11181"/>
    </source>
</evidence>
<feature type="region of interest" description="Disordered" evidence="1">
    <location>
        <begin position="166"/>
        <end position="216"/>
    </location>
</feature>
<feature type="domain" description="General stress protein 17M-like" evidence="2">
    <location>
        <begin position="9"/>
        <end position="70"/>
    </location>
</feature>
<reference evidence="3 4" key="1">
    <citation type="submission" date="2022-03" db="EMBL/GenBank/DDBJ databases">
        <title>Complete genome analysis of Roseomonas KG 17.1 : a prolific producer of plant growth promoters.</title>
        <authorList>
            <person name="Saadouli I."/>
            <person name="Najjari A."/>
            <person name="Mosbah A."/>
            <person name="Ouzari H.I."/>
        </authorList>
    </citation>
    <scope>NUCLEOTIDE SEQUENCE [LARGE SCALE GENOMIC DNA]</scope>
    <source>
        <strain evidence="3 4">KG17-1</strain>
    </source>
</reference>
<dbReference type="InterPro" id="IPR025889">
    <property type="entry name" value="GSP17M-like_dom"/>
</dbReference>
<dbReference type="InterPro" id="IPR052948">
    <property type="entry name" value="Low_temp-induced_all0457"/>
</dbReference>
<proteinExistence type="predicted"/>
<feature type="region of interest" description="Disordered" evidence="1">
    <location>
        <begin position="39"/>
        <end position="58"/>
    </location>
</feature>
<comment type="caution">
    <text evidence="3">The sequence shown here is derived from an EMBL/GenBank/DDBJ whole genome shotgun (WGS) entry which is preliminary data.</text>
</comment>
<dbReference type="PANTHER" id="PTHR36109:SF2">
    <property type="entry name" value="MEMBRANE PROTEIN"/>
    <property type="match status" value="1"/>
</dbReference>
<feature type="compositionally biased region" description="Polar residues" evidence="1">
    <location>
        <begin position="39"/>
        <end position="57"/>
    </location>
</feature>
<accession>A0ABS9W174</accession>
<dbReference type="EMBL" id="JALBUU010000004">
    <property type="protein sequence ID" value="MCI0752665.1"/>
    <property type="molecule type" value="Genomic_DNA"/>
</dbReference>
<protein>
    <submittedName>
        <fullName evidence="3">General stress protein</fullName>
    </submittedName>
</protein>
<dbReference type="Proteomes" id="UP001201985">
    <property type="component" value="Unassembled WGS sequence"/>
</dbReference>
<dbReference type="RefSeq" id="WP_120008297.1">
    <property type="nucleotide sequence ID" value="NZ_JALBUU010000004.1"/>
</dbReference>
<dbReference type="PANTHER" id="PTHR36109">
    <property type="entry name" value="MEMBRANE PROTEIN-RELATED"/>
    <property type="match status" value="1"/>
</dbReference>
<evidence type="ECO:0000313" key="4">
    <source>
        <dbReference type="Proteomes" id="UP001201985"/>
    </source>
</evidence>
<name>A0ABS9W174_9PROT</name>